<protein>
    <submittedName>
        <fullName evidence="3">Unannotated protein</fullName>
    </submittedName>
</protein>
<gene>
    <name evidence="3" type="ORF">UFOPK2967_00802</name>
    <name evidence="4" type="ORF">UFOPK3587_00538</name>
    <name evidence="5" type="ORF">UFOPK3984_00853</name>
    <name evidence="6" type="ORF">UFOPK4114_00344</name>
</gene>
<proteinExistence type="predicted"/>
<evidence type="ECO:0000259" key="2">
    <source>
        <dbReference type="Pfam" id="PF11268"/>
    </source>
</evidence>
<evidence type="ECO:0000256" key="1">
    <source>
        <dbReference type="SAM" id="MobiDB-lite"/>
    </source>
</evidence>
<organism evidence="3">
    <name type="scientific">freshwater metagenome</name>
    <dbReference type="NCBI Taxonomy" id="449393"/>
    <lineage>
        <taxon>unclassified sequences</taxon>
        <taxon>metagenomes</taxon>
        <taxon>ecological metagenomes</taxon>
    </lineage>
</organism>
<dbReference type="InterPro" id="IPR047682">
    <property type="entry name" value="SepH-like"/>
</dbReference>
<evidence type="ECO:0000313" key="4">
    <source>
        <dbReference type="EMBL" id="CAB4902051.1"/>
    </source>
</evidence>
<feature type="domain" description="DUF3071" evidence="2">
    <location>
        <begin position="1"/>
        <end position="166"/>
    </location>
</feature>
<dbReference type="AlphaFoldDB" id="A0A6J6X0W0"/>
<sequence>MTELRLTGKSADGTHLTLVDTTDNEFTVRISDTLRATVNQPRLAAVVENDSETISVREIQARLRSGEPMETIARDARCEIEKIERFSGPILQERTYIIDLAQAVVMRKESGREPVTFSDVIISRLAPRQVDMNAVEWSTWRLEDGTWILRISYPNRDGIGTADWSFDVARKALVALDDDAKWMLGEEVAPVRNTDHGLVYGNHPTQTRTPEPTIGREGPRLVAIRETPDSEAAKDGVTGRAKVPSWDEIMFGSSKKNEEETDL</sequence>
<dbReference type="NCBIfam" id="NF040712">
    <property type="entry name" value="SepH"/>
    <property type="match status" value="1"/>
</dbReference>
<reference evidence="3" key="1">
    <citation type="submission" date="2020-05" db="EMBL/GenBank/DDBJ databases">
        <authorList>
            <person name="Chiriac C."/>
            <person name="Salcher M."/>
            <person name="Ghai R."/>
            <person name="Kavagutti S V."/>
        </authorList>
    </citation>
    <scope>NUCLEOTIDE SEQUENCE</scope>
</reference>
<name>A0A6J6X0W0_9ZZZZ</name>
<dbReference type="EMBL" id="CAFAAC010000050">
    <property type="protein sequence ID" value="CAB4789046.1"/>
    <property type="molecule type" value="Genomic_DNA"/>
</dbReference>
<dbReference type="EMBL" id="CAFBPP010000007">
    <property type="protein sequence ID" value="CAB5012588.1"/>
    <property type="molecule type" value="Genomic_DNA"/>
</dbReference>
<dbReference type="InterPro" id="IPR021421">
    <property type="entry name" value="DUF3071"/>
</dbReference>
<dbReference type="EMBL" id="CAFBMN010000018">
    <property type="protein sequence ID" value="CAB4902051.1"/>
    <property type="molecule type" value="Genomic_DNA"/>
</dbReference>
<dbReference type="EMBL" id="CAFBOP010000038">
    <property type="protein sequence ID" value="CAB4988044.1"/>
    <property type="molecule type" value="Genomic_DNA"/>
</dbReference>
<dbReference type="Pfam" id="PF11268">
    <property type="entry name" value="DUF3071"/>
    <property type="match status" value="1"/>
</dbReference>
<evidence type="ECO:0000313" key="3">
    <source>
        <dbReference type="EMBL" id="CAB4789046.1"/>
    </source>
</evidence>
<feature type="region of interest" description="Disordered" evidence="1">
    <location>
        <begin position="195"/>
        <end position="216"/>
    </location>
</feature>
<evidence type="ECO:0000313" key="6">
    <source>
        <dbReference type="EMBL" id="CAB5012588.1"/>
    </source>
</evidence>
<accession>A0A6J6X0W0</accession>
<evidence type="ECO:0000313" key="5">
    <source>
        <dbReference type="EMBL" id="CAB4988044.1"/>
    </source>
</evidence>